<dbReference type="InterPro" id="IPR018391">
    <property type="entry name" value="PQQ_b-propeller_rpt"/>
</dbReference>
<keyword evidence="1" id="KW-0732">Signal</keyword>
<dbReference type="Pfam" id="PF13360">
    <property type="entry name" value="PQQ_2"/>
    <property type="match status" value="1"/>
</dbReference>
<dbReference type="Gene3D" id="2.130.10.10">
    <property type="entry name" value="YVTN repeat-like/Quinoprotein amine dehydrogenase"/>
    <property type="match status" value="1"/>
</dbReference>
<evidence type="ECO:0000313" key="4">
    <source>
        <dbReference type="Proteomes" id="UP000317648"/>
    </source>
</evidence>
<dbReference type="KEGG" id="lcre:Pla8534_00520"/>
<accession>A0A518DKE6</accession>
<dbReference type="OrthoDB" id="8952942at2"/>
<dbReference type="Proteomes" id="UP000317648">
    <property type="component" value="Chromosome"/>
</dbReference>
<evidence type="ECO:0000259" key="2">
    <source>
        <dbReference type="Pfam" id="PF13360"/>
    </source>
</evidence>
<dbReference type="AlphaFoldDB" id="A0A518DKE6"/>
<feature type="chain" id="PRO_5022048857" description="Pyrrolo-quinoline quinone repeat domain-containing protein" evidence="1">
    <location>
        <begin position="22"/>
        <end position="378"/>
    </location>
</feature>
<proteinExistence type="predicted"/>
<name>A0A518DKE6_9BACT</name>
<dbReference type="EMBL" id="CP036433">
    <property type="protein sequence ID" value="QDU92307.1"/>
    <property type="molecule type" value="Genomic_DNA"/>
</dbReference>
<protein>
    <recommendedName>
        <fullName evidence="2">Pyrrolo-quinoline quinone repeat domain-containing protein</fullName>
    </recommendedName>
</protein>
<feature type="signal peptide" evidence="1">
    <location>
        <begin position="1"/>
        <end position="21"/>
    </location>
</feature>
<gene>
    <name evidence="3" type="ORF">Pla8534_00520</name>
</gene>
<sequence precursor="true">MRLRKLLALLAILGGCCPLAAAEETVKRQVYVTSRDGAGGHGEKGIYVYDIDNDHKLVRFIALPKLEGTRGACACAATDKMWISHGNEKVLCLDLKTDKIVWEVQYAKEEGGADRIGVTPDGRKLYVPSGWWSGDNHVKVVDAETGELLKKIKVAPNGGLHNLIVTHDGQRVVVGSTREDMLSVIDTKTDEVMQRVGPIIGVIQPLTINGAGTTAYINTHLYREGHGPGFEIGDIASGKILHVVGRPDLAERTSRCHGIGLTPDESEVWVVDQGYKELHIFDNTVSPPKFKQVIPMAAKTHGWICFSRDGRYAWCDTGEVFDAAAKKLVAQWTDQPDGKGDPVMSSKFFEVHFRGDDAVFVGQQMGVGYVGAAEGSSP</sequence>
<dbReference type="InterPro" id="IPR015943">
    <property type="entry name" value="WD40/YVTN_repeat-like_dom_sf"/>
</dbReference>
<dbReference type="InterPro" id="IPR011044">
    <property type="entry name" value="Quino_amine_DH_bsu"/>
</dbReference>
<keyword evidence="4" id="KW-1185">Reference proteome</keyword>
<dbReference type="SMART" id="SM00564">
    <property type="entry name" value="PQQ"/>
    <property type="match status" value="3"/>
</dbReference>
<feature type="domain" description="Pyrrolo-quinoline quinone repeat" evidence="2">
    <location>
        <begin position="87"/>
        <end position="190"/>
    </location>
</feature>
<dbReference type="PROSITE" id="PS51257">
    <property type="entry name" value="PROKAR_LIPOPROTEIN"/>
    <property type="match status" value="1"/>
</dbReference>
<dbReference type="PANTHER" id="PTHR47197:SF3">
    <property type="entry name" value="DIHYDRO-HEME D1 DEHYDROGENASE"/>
    <property type="match status" value="1"/>
</dbReference>
<dbReference type="InterPro" id="IPR051200">
    <property type="entry name" value="Host-pathogen_enzymatic-act"/>
</dbReference>
<reference evidence="3 4" key="1">
    <citation type="submission" date="2019-02" db="EMBL/GenBank/DDBJ databases">
        <title>Deep-cultivation of Planctomycetes and their phenomic and genomic characterization uncovers novel biology.</title>
        <authorList>
            <person name="Wiegand S."/>
            <person name="Jogler M."/>
            <person name="Boedeker C."/>
            <person name="Pinto D."/>
            <person name="Vollmers J."/>
            <person name="Rivas-Marin E."/>
            <person name="Kohn T."/>
            <person name="Peeters S.H."/>
            <person name="Heuer A."/>
            <person name="Rast P."/>
            <person name="Oberbeckmann S."/>
            <person name="Bunk B."/>
            <person name="Jeske O."/>
            <person name="Meyerdierks A."/>
            <person name="Storesund J.E."/>
            <person name="Kallscheuer N."/>
            <person name="Luecker S."/>
            <person name="Lage O.M."/>
            <person name="Pohl T."/>
            <person name="Merkel B.J."/>
            <person name="Hornburger P."/>
            <person name="Mueller R.-W."/>
            <person name="Bruemmer F."/>
            <person name="Labrenz M."/>
            <person name="Spormann A.M."/>
            <person name="Op den Camp H."/>
            <person name="Overmann J."/>
            <person name="Amann R."/>
            <person name="Jetten M.S.M."/>
            <person name="Mascher T."/>
            <person name="Medema M.H."/>
            <person name="Devos D.P."/>
            <person name="Kaster A.-K."/>
            <person name="Ovreas L."/>
            <person name="Rohde M."/>
            <person name="Galperin M.Y."/>
            <person name="Jogler C."/>
        </authorList>
    </citation>
    <scope>NUCLEOTIDE SEQUENCE [LARGE SCALE GENOMIC DNA]</scope>
    <source>
        <strain evidence="3 4">Pla85_3_4</strain>
    </source>
</reference>
<dbReference type="InterPro" id="IPR002372">
    <property type="entry name" value="PQQ_rpt_dom"/>
</dbReference>
<evidence type="ECO:0000313" key="3">
    <source>
        <dbReference type="EMBL" id="QDU92307.1"/>
    </source>
</evidence>
<evidence type="ECO:0000256" key="1">
    <source>
        <dbReference type="SAM" id="SignalP"/>
    </source>
</evidence>
<dbReference type="RefSeq" id="WP_145048146.1">
    <property type="nucleotide sequence ID" value="NZ_CP036433.1"/>
</dbReference>
<dbReference type="PANTHER" id="PTHR47197">
    <property type="entry name" value="PROTEIN NIRF"/>
    <property type="match status" value="1"/>
</dbReference>
<dbReference type="SUPFAM" id="SSF50969">
    <property type="entry name" value="YVTN repeat-like/Quinoprotein amine dehydrogenase"/>
    <property type="match status" value="1"/>
</dbReference>
<organism evidence="3 4">
    <name type="scientific">Lignipirellula cremea</name>
    <dbReference type="NCBI Taxonomy" id="2528010"/>
    <lineage>
        <taxon>Bacteria</taxon>
        <taxon>Pseudomonadati</taxon>
        <taxon>Planctomycetota</taxon>
        <taxon>Planctomycetia</taxon>
        <taxon>Pirellulales</taxon>
        <taxon>Pirellulaceae</taxon>
        <taxon>Lignipirellula</taxon>
    </lineage>
</organism>